<keyword evidence="2" id="KW-1185">Reference proteome</keyword>
<proteinExistence type="predicted"/>
<evidence type="ECO:0000313" key="2">
    <source>
        <dbReference type="Proteomes" id="UP001420932"/>
    </source>
</evidence>
<dbReference type="AlphaFoldDB" id="A0AAP0IUL7"/>
<comment type="caution">
    <text evidence="1">The sequence shown here is derived from an EMBL/GenBank/DDBJ whole genome shotgun (WGS) entry which is preliminary data.</text>
</comment>
<evidence type="ECO:0000313" key="1">
    <source>
        <dbReference type="EMBL" id="KAK9121233.1"/>
    </source>
</evidence>
<organism evidence="1 2">
    <name type="scientific">Stephania yunnanensis</name>
    <dbReference type="NCBI Taxonomy" id="152371"/>
    <lineage>
        <taxon>Eukaryota</taxon>
        <taxon>Viridiplantae</taxon>
        <taxon>Streptophyta</taxon>
        <taxon>Embryophyta</taxon>
        <taxon>Tracheophyta</taxon>
        <taxon>Spermatophyta</taxon>
        <taxon>Magnoliopsida</taxon>
        <taxon>Ranunculales</taxon>
        <taxon>Menispermaceae</taxon>
        <taxon>Menispermoideae</taxon>
        <taxon>Cissampelideae</taxon>
        <taxon>Stephania</taxon>
    </lineage>
</organism>
<dbReference type="Proteomes" id="UP001420932">
    <property type="component" value="Unassembled WGS sequence"/>
</dbReference>
<gene>
    <name evidence="1" type="ORF">Syun_018850</name>
</gene>
<sequence length="70" mass="7328">MSVSTSVSVYPSITLGATPKPGSTSVLTLPQTIYEVSEFPAYSKSIGTGTTHFSLVVPNPPKEPSRLSMA</sequence>
<protein>
    <submittedName>
        <fullName evidence="1">Uncharacterized protein</fullName>
    </submittedName>
</protein>
<reference evidence="1 2" key="1">
    <citation type="submission" date="2024-01" db="EMBL/GenBank/DDBJ databases">
        <title>Genome assemblies of Stephania.</title>
        <authorList>
            <person name="Yang L."/>
        </authorList>
    </citation>
    <scope>NUCLEOTIDE SEQUENCE [LARGE SCALE GENOMIC DNA]</scope>
    <source>
        <strain evidence="1">YNDBR</strain>
        <tissue evidence="1">Leaf</tissue>
    </source>
</reference>
<name>A0AAP0IUL7_9MAGN</name>
<dbReference type="EMBL" id="JBBNAF010000008">
    <property type="protein sequence ID" value="KAK9121233.1"/>
    <property type="molecule type" value="Genomic_DNA"/>
</dbReference>
<accession>A0AAP0IUL7</accession>